<name>A0ACC3SDK6_9PEZI</name>
<proteinExistence type="predicted"/>
<comment type="caution">
    <text evidence="1">The sequence shown here is derived from an EMBL/GenBank/DDBJ whole genome shotgun (WGS) entry which is preliminary data.</text>
</comment>
<dbReference type="Proteomes" id="UP001320706">
    <property type="component" value="Unassembled WGS sequence"/>
</dbReference>
<reference evidence="1" key="1">
    <citation type="submission" date="2024-02" db="EMBL/GenBank/DDBJ databases">
        <title>Metagenome Assembled Genome of Zalaria obscura JY119.</title>
        <authorList>
            <person name="Vighnesh L."/>
            <person name="Jagadeeshwari U."/>
            <person name="Venkata Ramana C."/>
            <person name="Sasikala C."/>
        </authorList>
    </citation>
    <scope>NUCLEOTIDE SEQUENCE</scope>
    <source>
        <strain evidence="1">JY119</strain>
    </source>
</reference>
<gene>
    <name evidence="1" type="primary">MRD1</name>
    <name evidence="1" type="ORF">M8818_005314</name>
</gene>
<organism evidence="1 2">
    <name type="scientific">Zalaria obscura</name>
    <dbReference type="NCBI Taxonomy" id="2024903"/>
    <lineage>
        <taxon>Eukaryota</taxon>
        <taxon>Fungi</taxon>
        <taxon>Dikarya</taxon>
        <taxon>Ascomycota</taxon>
        <taxon>Pezizomycotina</taxon>
        <taxon>Dothideomycetes</taxon>
        <taxon>Dothideomycetidae</taxon>
        <taxon>Dothideales</taxon>
        <taxon>Zalariaceae</taxon>
        <taxon>Zalaria</taxon>
    </lineage>
</organism>
<evidence type="ECO:0000313" key="1">
    <source>
        <dbReference type="EMBL" id="KAK8203336.1"/>
    </source>
</evidence>
<evidence type="ECO:0000313" key="2">
    <source>
        <dbReference type="Proteomes" id="UP001320706"/>
    </source>
</evidence>
<accession>A0ACC3SDK6</accession>
<dbReference type="EMBL" id="JAMKPW020000031">
    <property type="protein sequence ID" value="KAK8203336.1"/>
    <property type="molecule type" value="Genomic_DNA"/>
</dbReference>
<sequence length="854" mass="94447">MESSRIFIRGLPPTITEEDFKKHFGSKWDITDSRLFAQRRIGYVGYNTPEDAAKAVKYYNRTFIRMSKIAVELARPIQDVAPKKSAPLSGANGQAIHGGPTARRVDASAELAQSLKRKRDAPAEEVQDPKLQEFLQVMQAPSKMKGLKGQAQDVLASATEEEKPMVIDQEGESDSEYETISKKTKRVKPEPPVQVQTEVETVDQDTPAGGQSEDAITAETADPDLPKDTAVSDSDWLRSRTSRLLGLTEDDDEEVTSRAQREESFADFEEEEPKKGGAGDNHDQMQVDNVSPVPDDTAAAADTAAADEEEVIDEAEAKIRDSQRLYLRNLSYSVTEDALREQFGSYGELLEVHIPMDNKASKPKGFAYLQFAEADPAVHAFREMDGKVFQGRLLHVLPAAAKRETQLDDFALSKLPLKKQQQIKRRREAASSTFNWNALYMNADAVMSSVADRLGISKAELLDPTSSDAGVKQAHAETHIIQETKAYFKDNGVDLDAFKGHQRGDTAILVKNIPYDAKADELRRLFEEHGNLTRFLLPPTGTIAMVEFETAPQARAAFASLAYRKIKNSVLFLEKAPKNVFTTAPKDPSAPSLTENTFAKDAKLSTSDLLAADPADAAPAETGTATLFVRNLNFSTTTDKLTETFRPLDGFMSARVKTKTDPKKPGQVLSMGFGFLEFRSKAQAEAALRAMDGYSLEGHKLQIRTSHKATDAGEERRKEDKARKAAGRRTKIIIKNLPFETNKKDVRALFSAYGQLRSVRVPKKFDRAARGFAFAEFTTPKEAESAMDALKDTHLLGRRLVLDFAEEDPEDAEAEIEKMQKKVGSQINKVALQKLTGAGRKKFNVGGNDEMDEA</sequence>
<keyword evidence="2" id="KW-1185">Reference proteome</keyword>
<protein>
    <submittedName>
        <fullName evidence="1">Multiple RNA-binding domain-containing protein 1</fullName>
    </submittedName>
</protein>